<reference evidence="8 9" key="1">
    <citation type="submission" date="2016-11" db="EMBL/GenBank/DDBJ databases">
        <title>Draft Genome Sequences of Nine Cyanobacterial Strains from Diverse Habitats.</title>
        <authorList>
            <person name="Zhu T."/>
            <person name="Hou S."/>
            <person name="Lu X."/>
            <person name="Hess W.R."/>
        </authorList>
    </citation>
    <scope>NUCLEOTIDE SEQUENCE [LARGE SCALE GENOMIC DNA]</scope>
    <source>
        <strain evidence="8 9">5.2 s.c.1</strain>
    </source>
</reference>
<comment type="catalytic activity">
    <reaction evidence="5">
        <text>N,N-dimethyl-1,4-phenylenediamine + anthranilate + 2 NAD(+) = 2-(4-dimethylaminophenyl)diazenylbenzoate + 2 NADH + 2 H(+)</text>
        <dbReference type="Rhea" id="RHEA:55872"/>
        <dbReference type="ChEBI" id="CHEBI:15378"/>
        <dbReference type="ChEBI" id="CHEBI:15783"/>
        <dbReference type="ChEBI" id="CHEBI:16567"/>
        <dbReference type="ChEBI" id="CHEBI:57540"/>
        <dbReference type="ChEBI" id="CHEBI:57945"/>
        <dbReference type="ChEBI" id="CHEBI:71579"/>
        <dbReference type="EC" id="1.7.1.17"/>
    </reaction>
    <physiologicalReaction direction="right-to-left" evidence="5">
        <dbReference type="Rhea" id="RHEA:55874"/>
    </physiologicalReaction>
</comment>
<dbReference type="HAMAP" id="MF_01216">
    <property type="entry name" value="Azoreductase_type1"/>
    <property type="match status" value="1"/>
</dbReference>
<name>A0A1U7HIB6_9CHRO</name>
<evidence type="ECO:0000259" key="7">
    <source>
        <dbReference type="Pfam" id="PF02525"/>
    </source>
</evidence>
<evidence type="ECO:0000256" key="2">
    <source>
        <dbReference type="ARBA" id="ARBA00022643"/>
    </source>
</evidence>
<dbReference type="AlphaFoldDB" id="A0A1U7HIB6"/>
<dbReference type="RefSeq" id="WP_073550869.1">
    <property type="nucleotide sequence ID" value="NZ_CAWMVK010000008.1"/>
</dbReference>
<dbReference type="PANTHER" id="PTHR43741">
    <property type="entry name" value="FMN-DEPENDENT NADH-AZOREDUCTASE 1"/>
    <property type="match status" value="1"/>
</dbReference>
<feature type="binding site" evidence="6">
    <location>
        <begin position="16"/>
        <end position="18"/>
    </location>
    <ligand>
        <name>FMN</name>
        <dbReference type="ChEBI" id="CHEBI:58210"/>
    </ligand>
</feature>
<dbReference type="Proteomes" id="UP000185984">
    <property type="component" value="Unassembled WGS sequence"/>
</dbReference>
<evidence type="ECO:0000256" key="5">
    <source>
        <dbReference type="ARBA" id="ARBA00048542"/>
    </source>
</evidence>
<comment type="function">
    <text evidence="6">Also exhibits azoreductase activity. Catalyzes the reductive cleavage of the azo bond in aromatic azo compounds to the corresponding amines.</text>
</comment>
<dbReference type="InterPro" id="IPR023048">
    <property type="entry name" value="NADH:quinone_OxRdtase_FMN_depd"/>
</dbReference>
<keyword evidence="2 6" id="KW-0288">FMN</keyword>
<dbReference type="InterPro" id="IPR003680">
    <property type="entry name" value="Flavodoxin_fold"/>
</dbReference>
<accession>A0A1U7HIB6</accession>
<keyword evidence="1 6" id="KW-0285">Flavoprotein</keyword>
<protein>
    <recommendedName>
        <fullName evidence="6">FMN dependent NADH:quinone oxidoreductase</fullName>
        <ecNumber evidence="6">1.6.5.-</ecNumber>
    </recommendedName>
    <alternativeName>
        <fullName evidence="6">Azo-dye reductase</fullName>
    </alternativeName>
    <alternativeName>
        <fullName evidence="6">FMN-dependent NADH-azo compound oxidoreductase</fullName>
    </alternativeName>
    <alternativeName>
        <fullName evidence="6">FMN-dependent NADH-azoreductase</fullName>
        <ecNumber evidence="6">1.7.1.17</ecNumber>
    </alternativeName>
</protein>
<evidence type="ECO:0000256" key="1">
    <source>
        <dbReference type="ARBA" id="ARBA00022630"/>
    </source>
</evidence>
<dbReference type="STRING" id="247279.NIES1031_17935"/>
<comment type="similarity">
    <text evidence="6">Belongs to the azoreductase type 1 family.</text>
</comment>
<evidence type="ECO:0000256" key="6">
    <source>
        <dbReference type="HAMAP-Rule" id="MF_01216"/>
    </source>
</evidence>
<dbReference type="GO" id="GO:0009055">
    <property type="term" value="F:electron transfer activity"/>
    <property type="evidence" value="ECO:0007669"/>
    <property type="project" value="UniProtKB-UniRule"/>
</dbReference>
<dbReference type="InterPro" id="IPR050104">
    <property type="entry name" value="FMN-dep_NADH:Q_OxRdtase_AzoR1"/>
</dbReference>
<comment type="function">
    <text evidence="6">Quinone reductase that provides resistance to thiol-specific stress caused by electrophilic quinones.</text>
</comment>
<dbReference type="SUPFAM" id="SSF52218">
    <property type="entry name" value="Flavoproteins"/>
    <property type="match status" value="1"/>
</dbReference>
<keyword evidence="4 6" id="KW-0520">NAD</keyword>
<comment type="caution">
    <text evidence="6">Lacks conserved residue(s) required for the propagation of feature annotation.</text>
</comment>
<dbReference type="GO" id="GO:0016652">
    <property type="term" value="F:oxidoreductase activity, acting on NAD(P)H as acceptor"/>
    <property type="evidence" value="ECO:0007669"/>
    <property type="project" value="UniProtKB-UniRule"/>
</dbReference>
<comment type="cofactor">
    <cofactor evidence="6">
        <name>FMN</name>
        <dbReference type="ChEBI" id="CHEBI:58210"/>
    </cofactor>
    <text evidence="6">Binds 1 FMN per subunit.</text>
</comment>
<comment type="caution">
    <text evidence="8">The sequence shown here is derived from an EMBL/GenBank/DDBJ whole genome shotgun (WGS) entry which is preliminary data.</text>
</comment>
<evidence type="ECO:0000256" key="3">
    <source>
        <dbReference type="ARBA" id="ARBA00023002"/>
    </source>
</evidence>
<dbReference type="Gene3D" id="3.40.50.360">
    <property type="match status" value="1"/>
</dbReference>
<evidence type="ECO:0000313" key="8">
    <source>
        <dbReference type="EMBL" id="OKH23336.1"/>
    </source>
</evidence>
<organism evidence="8 9">
    <name type="scientific">Chroogloeocystis siderophila 5.2 s.c.1</name>
    <dbReference type="NCBI Taxonomy" id="247279"/>
    <lineage>
        <taxon>Bacteria</taxon>
        <taxon>Bacillati</taxon>
        <taxon>Cyanobacteriota</taxon>
        <taxon>Cyanophyceae</taxon>
        <taxon>Oscillatoriophycideae</taxon>
        <taxon>Chroococcales</taxon>
        <taxon>Chroococcaceae</taxon>
        <taxon>Chroogloeocystis</taxon>
    </lineage>
</organism>
<evidence type="ECO:0000256" key="4">
    <source>
        <dbReference type="ARBA" id="ARBA00023027"/>
    </source>
</evidence>
<dbReference type="GO" id="GO:0010181">
    <property type="term" value="F:FMN binding"/>
    <property type="evidence" value="ECO:0007669"/>
    <property type="project" value="UniProtKB-UniRule"/>
</dbReference>
<dbReference type="PANTHER" id="PTHR43741:SF4">
    <property type="entry name" value="FMN-DEPENDENT NADH:QUINONE OXIDOREDUCTASE"/>
    <property type="match status" value="1"/>
</dbReference>
<dbReference type="Pfam" id="PF02525">
    <property type="entry name" value="Flavodoxin_2"/>
    <property type="match status" value="1"/>
</dbReference>
<feature type="domain" description="Flavodoxin-like fold" evidence="7">
    <location>
        <begin position="3"/>
        <end position="201"/>
    </location>
</feature>
<dbReference type="OrthoDB" id="9805013at2"/>
<keyword evidence="3 6" id="KW-0560">Oxidoreductase</keyword>
<feature type="binding site" evidence="6">
    <location>
        <position position="10"/>
    </location>
    <ligand>
        <name>FMN</name>
        <dbReference type="ChEBI" id="CHEBI:58210"/>
    </ligand>
</feature>
<gene>
    <name evidence="6" type="primary">azoR</name>
    <name evidence="8" type="ORF">NIES1031_17935</name>
</gene>
<feature type="binding site" evidence="6">
    <location>
        <begin position="96"/>
        <end position="99"/>
    </location>
    <ligand>
        <name>FMN</name>
        <dbReference type="ChEBI" id="CHEBI:58210"/>
    </ligand>
</feature>
<sequence length="206" mass="22977">MAHILHIDSSPRGERSFSRKLSYEFVTAWKNAHPEDTLTYRDLGKNPVPHVDEGWIAAAFTPPEARTPELNAAIKLSDELVDEFLVADRYVFGIPMYNFSVPSTFKAYIDQIVRVNRTFTVTDQGYAGLVHGKKMLIVTASGGSYRSGTPAEQYDYLKPFLQAVFGLVGITDITFVQADNLSSGDDARQESLNEAHAMIEELVANW</sequence>
<dbReference type="EC" id="1.7.1.17" evidence="6"/>
<dbReference type="InterPro" id="IPR029039">
    <property type="entry name" value="Flavoprotein-like_sf"/>
</dbReference>
<dbReference type="EC" id="1.6.5.-" evidence="6"/>
<keyword evidence="9" id="KW-1185">Reference proteome</keyword>
<proteinExistence type="inferred from homology"/>
<comment type="subunit">
    <text evidence="6">Homodimer.</text>
</comment>
<dbReference type="EMBL" id="MRCC01000016">
    <property type="protein sequence ID" value="OKH23336.1"/>
    <property type="molecule type" value="Genomic_DNA"/>
</dbReference>
<dbReference type="GO" id="GO:0016655">
    <property type="term" value="F:oxidoreductase activity, acting on NAD(P)H, quinone or similar compound as acceptor"/>
    <property type="evidence" value="ECO:0007669"/>
    <property type="project" value="InterPro"/>
</dbReference>
<comment type="catalytic activity">
    <reaction evidence="6">
        <text>2 a quinone + NADH + H(+) = 2 a 1,4-benzosemiquinone + NAD(+)</text>
        <dbReference type="Rhea" id="RHEA:65952"/>
        <dbReference type="ChEBI" id="CHEBI:15378"/>
        <dbReference type="ChEBI" id="CHEBI:57540"/>
        <dbReference type="ChEBI" id="CHEBI:57945"/>
        <dbReference type="ChEBI" id="CHEBI:132124"/>
        <dbReference type="ChEBI" id="CHEBI:134225"/>
    </reaction>
</comment>
<evidence type="ECO:0000313" key="9">
    <source>
        <dbReference type="Proteomes" id="UP000185984"/>
    </source>
</evidence>